<evidence type="ECO:0008006" key="4">
    <source>
        <dbReference type="Google" id="ProtNLM"/>
    </source>
</evidence>
<sequence length="224" mass="25452">MNVKALVEENNRKRELLTPENEAYYSDLLIYIRLKFRLSELHTEEILMELLDHLLEGQQIGKTGKDIFGDDLKGYADEIIEQLPKSKKRELFPFISGIVANIVGWLLIIRGFLFLVLSPFTAVNSTVYPVTVIVIAFVIATFVIVTIIYILKLIEGTLFKEKQSKWKEIMKAGLIGAIGMALILLTVKFLPKIGPSFEFSWWASLLTGAVILASIYVRKQMNKD</sequence>
<feature type="transmembrane region" description="Helical" evidence="1">
    <location>
        <begin position="91"/>
        <end position="115"/>
    </location>
</feature>
<keyword evidence="1" id="KW-0472">Membrane</keyword>
<dbReference type="EMBL" id="BORC01000002">
    <property type="protein sequence ID" value="GIN61810.1"/>
    <property type="molecule type" value="Genomic_DNA"/>
</dbReference>
<dbReference type="Proteomes" id="UP000682111">
    <property type="component" value="Unassembled WGS sequence"/>
</dbReference>
<accession>A0A919WH35</accession>
<feature type="transmembrane region" description="Helical" evidence="1">
    <location>
        <begin position="172"/>
        <end position="193"/>
    </location>
</feature>
<feature type="transmembrane region" description="Helical" evidence="1">
    <location>
        <begin position="127"/>
        <end position="151"/>
    </location>
</feature>
<name>A0A919WH35_9BACI</name>
<keyword evidence="1" id="KW-0812">Transmembrane</keyword>
<protein>
    <recommendedName>
        <fullName evidence="4">DUF1129 family protein</fullName>
    </recommendedName>
</protein>
<dbReference type="RefSeq" id="WP_095313426.1">
    <property type="nucleotide sequence ID" value="NZ_BORC01000002.1"/>
</dbReference>
<proteinExistence type="predicted"/>
<dbReference type="PANTHER" id="PTHR41307:SF1">
    <property type="entry name" value="MEMBRANE PROTEIN"/>
    <property type="match status" value="1"/>
</dbReference>
<keyword evidence="3" id="KW-1185">Reference proteome</keyword>
<evidence type="ECO:0000256" key="1">
    <source>
        <dbReference type="SAM" id="Phobius"/>
    </source>
</evidence>
<evidence type="ECO:0000313" key="2">
    <source>
        <dbReference type="EMBL" id="GIN61810.1"/>
    </source>
</evidence>
<organism evidence="2 3">
    <name type="scientific">Robertmurraya siralis</name>
    <dbReference type="NCBI Taxonomy" id="77777"/>
    <lineage>
        <taxon>Bacteria</taxon>
        <taxon>Bacillati</taxon>
        <taxon>Bacillota</taxon>
        <taxon>Bacilli</taxon>
        <taxon>Bacillales</taxon>
        <taxon>Bacillaceae</taxon>
        <taxon>Robertmurraya</taxon>
    </lineage>
</organism>
<dbReference type="Gene3D" id="1.10.1900.10">
    <property type="entry name" value="c-terminal domain of poly(a) binding protein"/>
    <property type="match status" value="1"/>
</dbReference>
<dbReference type="AlphaFoldDB" id="A0A919WH35"/>
<gene>
    <name evidence="2" type="ORF">J27TS8_18030</name>
</gene>
<comment type="caution">
    <text evidence="2">The sequence shown here is derived from an EMBL/GenBank/DDBJ whole genome shotgun (WGS) entry which is preliminary data.</text>
</comment>
<evidence type="ECO:0000313" key="3">
    <source>
        <dbReference type="Proteomes" id="UP000682111"/>
    </source>
</evidence>
<dbReference type="OrthoDB" id="1655249at2"/>
<reference evidence="2" key="1">
    <citation type="submission" date="2021-03" db="EMBL/GenBank/DDBJ databases">
        <title>Antimicrobial resistance genes in bacteria isolated from Japanese honey, and their potential for conferring macrolide and lincosamide resistance in the American foulbrood pathogen Paenibacillus larvae.</title>
        <authorList>
            <person name="Okamoto M."/>
            <person name="Kumagai M."/>
            <person name="Kanamori H."/>
            <person name="Takamatsu D."/>
        </authorList>
    </citation>
    <scope>NUCLEOTIDE SEQUENCE</scope>
    <source>
        <strain evidence="2">J27TS8</strain>
    </source>
</reference>
<dbReference type="Pfam" id="PF06570">
    <property type="entry name" value="DUF1129"/>
    <property type="match status" value="1"/>
</dbReference>
<feature type="transmembrane region" description="Helical" evidence="1">
    <location>
        <begin position="199"/>
        <end position="217"/>
    </location>
</feature>
<dbReference type="SUPFAM" id="SSF158560">
    <property type="entry name" value="BH3980-like"/>
    <property type="match status" value="1"/>
</dbReference>
<dbReference type="PANTHER" id="PTHR41307">
    <property type="entry name" value="MEMBRANE PROTEIN-RELATED"/>
    <property type="match status" value="1"/>
</dbReference>
<keyword evidence="1" id="KW-1133">Transmembrane helix</keyword>
<dbReference type="InterPro" id="IPR009214">
    <property type="entry name" value="DUF1129"/>
</dbReference>